<dbReference type="InterPro" id="IPR048307">
    <property type="entry name" value="STT3_N"/>
</dbReference>
<evidence type="ECO:0000256" key="3">
    <source>
        <dbReference type="ARBA" id="ARBA00004127"/>
    </source>
</evidence>
<dbReference type="PANTHER" id="PTHR13872:SF1">
    <property type="entry name" value="DOLICHYL-DIPHOSPHOOLIGOSACCHARIDE--PROTEIN GLYCOSYLTRANSFERASE SUBUNIT STT3B"/>
    <property type="match status" value="1"/>
</dbReference>
<comment type="similarity">
    <text evidence="5">Belongs to the STT3 family.</text>
</comment>
<dbReference type="GO" id="GO:0046872">
    <property type="term" value="F:metal ion binding"/>
    <property type="evidence" value="ECO:0007669"/>
    <property type="project" value="UniProtKB-KW"/>
</dbReference>
<evidence type="ECO:0000259" key="17">
    <source>
        <dbReference type="Pfam" id="PF02516"/>
    </source>
</evidence>
<evidence type="ECO:0000256" key="7">
    <source>
        <dbReference type="ARBA" id="ARBA00022676"/>
    </source>
</evidence>
<dbReference type="EMBL" id="LACB01000008">
    <property type="protein sequence ID" value="KAJ9492639.1"/>
    <property type="molecule type" value="Genomic_DNA"/>
</dbReference>
<proteinExistence type="inferred from homology"/>
<evidence type="ECO:0000256" key="11">
    <source>
        <dbReference type="ARBA" id="ARBA00022842"/>
    </source>
</evidence>
<feature type="transmembrane region" description="Helical" evidence="16">
    <location>
        <begin position="20"/>
        <end position="40"/>
    </location>
</feature>
<dbReference type="GO" id="GO:0018279">
    <property type="term" value="P:protein N-linked glycosylation via asparagine"/>
    <property type="evidence" value="ECO:0007669"/>
    <property type="project" value="TreeGrafter"/>
</dbReference>
<keyword evidence="19" id="KW-1185">Reference proteome</keyword>
<evidence type="ECO:0000256" key="1">
    <source>
        <dbReference type="ARBA" id="ARBA00001936"/>
    </source>
</evidence>
<keyword evidence="10" id="KW-0479">Metal-binding</keyword>
<evidence type="ECO:0000256" key="2">
    <source>
        <dbReference type="ARBA" id="ARBA00001946"/>
    </source>
</evidence>
<feature type="domain" description="Oligosaccharyl transferase STT3 N-terminal" evidence="17">
    <location>
        <begin position="22"/>
        <end position="80"/>
    </location>
</feature>
<keyword evidence="7" id="KW-0328">Glycosyltransferase</keyword>
<dbReference type="Proteomes" id="UP001227192">
    <property type="component" value="Unassembled WGS sequence"/>
</dbReference>
<evidence type="ECO:0000256" key="10">
    <source>
        <dbReference type="ARBA" id="ARBA00022723"/>
    </source>
</evidence>
<accession>A0AAI9TSI6</accession>
<comment type="cofactor">
    <cofactor evidence="1">
        <name>Mn(2+)</name>
        <dbReference type="ChEBI" id="CHEBI:29035"/>
    </cofactor>
</comment>
<keyword evidence="11" id="KW-0460">Magnesium</keyword>
<protein>
    <recommendedName>
        <fullName evidence="6">dolichyl-diphosphooligosaccharide--protein glycotransferase</fullName>
        <ecNumber evidence="6">2.4.99.18</ecNumber>
    </recommendedName>
</protein>
<dbReference type="AlphaFoldDB" id="A0AAI9TSI6"/>
<evidence type="ECO:0000256" key="9">
    <source>
        <dbReference type="ARBA" id="ARBA00022692"/>
    </source>
</evidence>
<reference evidence="18" key="2">
    <citation type="journal article" date="2016" name="Fungal Biol.">
        <title>Ochratoxin A production by Penicillium thymicola.</title>
        <authorList>
            <person name="Nguyen H.D.T."/>
            <person name="McMullin D.R."/>
            <person name="Ponomareva E."/>
            <person name="Riley R."/>
            <person name="Pomraning K.R."/>
            <person name="Baker S.E."/>
            <person name="Seifert K.A."/>
        </authorList>
    </citation>
    <scope>NUCLEOTIDE SEQUENCE</scope>
    <source>
        <strain evidence="18">DAOM 180753</strain>
    </source>
</reference>
<dbReference type="GO" id="GO:0012505">
    <property type="term" value="C:endomembrane system"/>
    <property type="evidence" value="ECO:0007669"/>
    <property type="project" value="UniProtKB-SubCell"/>
</dbReference>
<dbReference type="InterPro" id="IPR003674">
    <property type="entry name" value="Oligo_trans_STT3"/>
</dbReference>
<evidence type="ECO:0000256" key="6">
    <source>
        <dbReference type="ARBA" id="ARBA00012605"/>
    </source>
</evidence>
<comment type="pathway">
    <text evidence="4">Protein modification; protein glycosylation.</text>
</comment>
<evidence type="ECO:0000256" key="13">
    <source>
        <dbReference type="ARBA" id="ARBA00023136"/>
    </source>
</evidence>
<dbReference type="GO" id="GO:0043687">
    <property type="term" value="P:post-translational protein modification"/>
    <property type="evidence" value="ECO:0007669"/>
    <property type="project" value="TreeGrafter"/>
</dbReference>
<evidence type="ECO:0000313" key="18">
    <source>
        <dbReference type="EMBL" id="KAJ9492639.1"/>
    </source>
</evidence>
<dbReference type="EC" id="2.4.99.18" evidence="6"/>
<keyword evidence="13 16" id="KW-0472">Membrane</keyword>
<dbReference type="GO" id="GO:0016020">
    <property type="term" value="C:membrane"/>
    <property type="evidence" value="ECO:0007669"/>
    <property type="project" value="InterPro"/>
</dbReference>
<evidence type="ECO:0000256" key="8">
    <source>
        <dbReference type="ARBA" id="ARBA00022679"/>
    </source>
</evidence>
<comment type="cofactor">
    <cofactor evidence="2">
        <name>Mg(2+)</name>
        <dbReference type="ChEBI" id="CHEBI:18420"/>
    </cofactor>
</comment>
<gene>
    <name evidence="18" type="ORF">VN97_g608</name>
</gene>
<evidence type="ECO:0000313" key="19">
    <source>
        <dbReference type="Proteomes" id="UP001227192"/>
    </source>
</evidence>
<organism evidence="18 19">
    <name type="scientific">Penicillium thymicola</name>
    <dbReference type="NCBI Taxonomy" id="293382"/>
    <lineage>
        <taxon>Eukaryota</taxon>
        <taxon>Fungi</taxon>
        <taxon>Dikarya</taxon>
        <taxon>Ascomycota</taxon>
        <taxon>Pezizomycotina</taxon>
        <taxon>Eurotiomycetes</taxon>
        <taxon>Eurotiomycetidae</taxon>
        <taxon>Eurotiales</taxon>
        <taxon>Aspergillaceae</taxon>
        <taxon>Penicillium</taxon>
    </lineage>
</organism>
<sequence>MAPSSLDVVLKGSSGRNTRGLLRVIILCTIAAAAVSSRLFSVIRFESIIHEFDPWFNFRATKYLIENGFYSFWDWFDDRKTPSPLLHILNMIV</sequence>
<name>A0AAI9TSI6_PENTH</name>
<evidence type="ECO:0000256" key="15">
    <source>
        <dbReference type="ARBA" id="ARBA00048829"/>
    </source>
</evidence>
<keyword evidence="9 16" id="KW-0812">Transmembrane</keyword>
<reference evidence="18" key="1">
    <citation type="submission" date="2015-06" db="EMBL/GenBank/DDBJ databases">
        <authorList>
            <person name="Nguyen H."/>
        </authorList>
    </citation>
    <scope>NUCLEOTIDE SEQUENCE</scope>
    <source>
        <strain evidence="18">DAOM 180753</strain>
    </source>
</reference>
<keyword evidence="14" id="KW-0464">Manganese</keyword>
<evidence type="ECO:0000256" key="4">
    <source>
        <dbReference type="ARBA" id="ARBA00004922"/>
    </source>
</evidence>
<comment type="catalytic activity">
    <reaction evidence="15">
        <text>a di-trans,poly-cis-dolichyl diphosphooligosaccharide + L-asparaginyl-[protein] = N(4)-(oligosaccharide-(1-&gt;4)-N-acetyl-beta-D-glucosaminyl-(1-&gt;4)-N-acetyl-beta-D-glucosaminyl)-L-asparaginyl-[protein] + a di-trans,poly-cis-dolichyl diphosphate + H(+)</text>
        <dbReference type="Rhea" id="RHEA:22980"/>
        <dbReference type="Rhea" id="RHEA-COMP:12804"/>
        <dbReference type="Rhea" id="RHEA-COMP:12805"/>
        <dbReference type="Rhea" id="RHEA-COMP:19506"/>
        <dbReference type="Rhea" id="RHEA-COMP:19509"/>
        <dbReference type="ChEBI" id="CHEBI:15378"/>
        <dbReference type="ChEBI" id="CHEBI:50347"/>
        <dbReference type="ChEBI" id="CHEBI:57497"/>
        <dbReference type="ChEBI" id="CHEBI:57570"/>
        <dbReference type="ChEBI" id="CHEBI:132529"/>
        <dbReference type="EC" id="2.4.99.18"/>
    </reaction>
</comment>
<dbReference type="GO" id="GO:0004579">
    <property type="term" value="F:dolichyl-diphosphooligosaccharide-protein glycotransferase activity"/>
    <property type="evidence" value="ECO:0007669"/>
    <property type="project" value="UniProtKB-EC"/>
</dbReference>
<comment type="caution">
    <text evidence="18">The sequence shown here is derived from an EMBL/GenBank/DDBJ whole genome shotgun (WGS) entry which is preliminary data.</text>
</comment>
<keyword evidence="12 16" id="KW-1133">Transmembrane helix</keyword>
<evidence type="ECO:0000256" key="14">
    <source>
        <dbReference type="ARBA" id="ARBA00023211"/>
    </source>
</evidence>
<keyword evidence="8" id="KW-0808">Transferase</keyword>
<evidence type="ECO:0000256" key="5">
    <source>
        <dbReference type="ARBA" id="ARBA00010810"/>
    </source>
</evidence>
<comment type="subcellular location">
    <subcellularLocation>
        <location evidence="3">Endomembrane system</location>
        <topology evidence="3">Multi-pass membrane protein</topology>
    </subcellularLocation>
</comment>
<dbReference type="PANTHER" id="PTHR13872">
    <property type="entry name" value="DOLICHYL-DIPHOSPHOOLIGOSACCHARIDE--PROTEIN GLYCOSYLTRANSFERASE SUBUNIT"/>
    <property type="match status" value="1"/>
</dbReference>
<dbReference type="Pfam" id="PF02516">
    <property type="entry name" value="STT3"/>
    <property type="match status" value="1"/>
</dbReference>
<evidence type="ECO:0000256" key="16">
    <source>
        <dbReference type="SAM" id="Phobius"/>
    </source>
</evidence>
<evidence type="ECO:0000256" key="12">
    <source>
        <dbReference type="ARBA" id="ARBA00022989"/>
    </source>
</evidence>